<dbReference type="Pfam" id="PF13649">
    <property type="entry name" value="Methyltransf_25"/>
    <property type="match status" value="1"/>
</dbReference>
<dbReference type="Gene3D" id="2.20.130.10">
    <property type="entry name" value="CAC2371-like domains"/>
    <property type="match status" value="1"/>
</dbReference>
<evidence type="ECO:0000259" key="1">
    <source>
        <dbReference type="Pfam" id="PF13649"/>
    </source>
</evidence>
<dbReference type="GO" id="GO:0008168">
    <property type="term" value="F:methyltransferase activity"/>
    <property type="evidence" value="ECO:0007669"/>
    <property type="project" value="TreeGrafter"/>
</dbReference>
<dbReference type="PANTHER" id="PTHR43464:SF92">
    <property type="entry name" value="SLR1071 PROTEIN"/>
    <property type="match status" value="1"/>
</dbReference>
<gene>
    <name evidence="2" type="primary">pdmO</name>
</gene>
<dbReference type="CDD" id="cd02440">
    <property type="entry name" value="AdoMet_MTases"/>
    <property type="match status" value="1"/>
</dbReference>
<dbReference type="EMBL" id="EF151801">
    <property type="protein sequence ID" value="ABM21743.1"/>
    <property type="molecule type" value="Genomic_DNA"/>
</dbReference>
<dbReference type="SUPFAM" id="SSF53335">
    <property type="entry name" value="S-adenosyl-L-methionine-dependent methyltransferases"/>
    <property type="match status" value="1"/>
</dbReference>
<accession>A1YZ58</accession>
<proteinExistence type="predicted"/>
<feature type="domain" description="Methyltransferase" evidence="1">
    <location>
        <begin position="43"/>
        <end position="133"/>
    </location>
</feature>
<dbReference type="PANTHER" id="PTHR43464">
    <property type="entry name" value="METHYLTRANSFERASE"/>
    <property type="match status" value="1"/>
</dbReference>
<dbReference type="InterPro" id="IPR041698">
    <property type="entry name" value="Methyltransf_25"/>
</dbReference>
<organism evidence="2">
    <name type="scientific">Actinomadura hibisca</name>
    <dbReference type="NCBI Taxonomy" id="68565"/>
    <lineage>
        <taxon>Bacteria</taxon>
        <taxon>Bacillati</taxon>
        <taxon>Actinomycetota</taxon>
        <taxon>Actinomycetes</taxon>
        <taxon>Streptosporangiales</taxon>
        <taxon>Thermomonosporaceae</taxon>
        <taxon>Actinomadura</taxon>
    </lineage>
</organism>
<dbReference type="AlphaFoldDB" id="A1YZ58"/>
<dbReference type="Gene3D" id="3.40.50.150">
    <property type="entry name" value="Vaccinia Virus protein VP39"/>
    <property type="match status" value="1"/>
</dbReference>
<sequence length="238" mass="26037">MFDHQLAEVYDLVYRRRGKDYRAEAAELAAAIRARRPGAASLLDVACGTGEHLAHLAEHFTEAEGLELSRGMLGVARAKLPHLTLHAADMCTFDLGRRFDAITCMFSSIGYLAERDRMHAAVARMAAHLTPGGVLVIEPWWSPERFIDKYVSGEAVSDAGVTVTRVSRTRRLDDAHAEMEVHFVVADSARIEHFSETHVLGLFSRAEHMAAFADAGCDAEFVEEGPSGPGLYVGVRTG</sequence>
<name>A1YZ58_9ACTN</name>
<protein>
    <submittedName>
        <fullName evidence="2">PdmO</fullName>
    </submittedName>
</protein>
<dbReference type="InterPro" id="IPR029063">
    <property type="entry name" value="SAM-dependent_MTases_sf"/>
</dbReference>
<evidence type="ECO:0000313" key="2">
    <source>
        <dbReference type="EMBL" id="ABM21743.1"/>
    </source>
</evidence>
<reference evidence="2" key="1">
    <citation type="submission" date="2006-11" db="EMBL/GenBank/DDBJ databases">
        <title>Pradimicin biosynthetic gene cluster.</title>
        <authorList>
            <person name="Kim B.S."/>
            <person name="Kim B.C."/>
            <person name="Lee J.-M."/>
        </authorList>
    </citation>
    <scope>NUCLEOTIDE SEQUENCE</scope>
    <source>
        <strain evidence="2">P157-2</strain>
    </source>
</reference>